<feature type="region of interest" description="Disordered" evidence="1">
    <location>
        <begin position="282"/>
        <end position="375"/>
    </location>
</feature>
<keyword evidence="7" id="KW-1185">Reference proteome</keyword>
<evidence type="ECO:0000313" key="6">
    <source>
        <dbReference type="EMBL" id="EGD97219.1"/>
    </source>
</evidence>
<evidence type="ECO:0000259" key="4">
    <source>
        <dbReference type="Pfam" id="PF24588"/>
    </source>
</evidence>
<feature type="region of interest" description="Disordered" evidence="1">
    <location>
        <begin position="26"/>
        <end position="69"/>
    </location>
</feature>
<name>F2S0X0_TRIT1</name>
<evidence type="ECO:0000259" key="5">
    <source>
        <dbReference type="Pfam" id="PF24589"/>
    </source>
</evidence>
<evidence type="ECO:0000259" key="2">
    <source>
        <dbReference type="Pfam" id="PF24586"/>
    </source>
</evidence>
<dbReference type="HOGENOM" id="CLU_003334_1_0_1"/>
<feature type="domain" description="DUF7614" evidence="5">
    <location>
        <begin position="1128"/>
        <end position="1255"/>
    </location>
</feature>
<evidence type="ECO:0000256" key="1">
    <source>
        <dbReference type="SAM" id="MobiDB-lite"/>
    </source>
</evidence>
<organism evidence="6 7">
    <name type="scientific">Trichophyton tonsurans (strain CBS 112818)</name>
    <name type="common">Scalp ringworm fungus</name>
    <dbReference type="NCBI Taxonomy" id="647933"/>
    <lineage>
        <taxon>Eukaryota</taxon>
        <taxon>Fungi</taxon>
        <taxon>Dikarya</taxon>
        <taxon>Ascomycota</taxon>
        <taxon>Pezizomycotina</taxon>
        <taxon>Eurotiomycetes</taxon>
        <taxon>Eurotiomycetidae</taxon>
        <taxon>Onygenales</taxon>
        <taxon>Arthrodermataceae</taxon>
        <taxon>Trichophyton</taxon>
    </lineage>
</organism>
<dbReference type="InterPro" id="IPR056031">
    <property type="entry name" value="DUF7612"/>
</dbReference>
<dbReference type="EMBL" id="GG698500">
    <property type="protein sequence ID" value="EGD97219.1"/>
    <property type="molecule type" value="Genomic_DNA"/>
</dbReference>
<feature type="domain" description="DUF7611" evidence="2">
    <location>
        <begin position="672"/>
        <end position="827"/>
    </location>
</feature>
<feature type="region of interest" description="Disordered" evidence="1">
    <location>
        <begin position="176"/>
        <end position="269"/>
    </location>
</feature>
<evidence type="ECO:0000259" key="3">
    <source>
        <dbReference type="Pfam" id="PF24587"/>
    </source>
</evidence>
<gene>
    <name evidence="6" type="ORF">TESG_04632</name>
</gene>
<dbReference type="InterPro" id="IPR056030">
    <property type="entry name" value="DUF7611"/>
</dbReference>
<dbReference type="InterPro" id="IPR056032">
    <property type="entry name" value="DUF7613"/>
</dbReference>
<proteinExistence type="predicted"/>
<feature type="compositionally biased region" description="Basic and acidic residues" evidence="1">
    <location>
        <begin position="218"/>
        <end position="231"/>
    </location>
</feature>
<feature type="region of interest" description="Disordered" evidence="1">
    <location>
        <begin position="108"/>
        <end position="134"/>
    </location>
</feature>
<feature type="compositionally biased region" description="Low complexity" evidence="1">
    <location>
        <begin position="53"/>
        <end position="66"/>
    </location>
</feature>
<sequence>MFNSPETSSLTAAETKVARKWRGKLFSREKETKQSTRDEQIDDFLASSRPPVQRQQQQQQIQQHQQPFLAARLPPKIDVSVSQRWPGAAQSPTAVVDVNVVRTNGHNHNHNHNYNKNSNNGSTAVAGPGGLKKRRRRCEGLRVRFCDRPPSVMGEGGEEAEAPTMEISLYRARSNSSASQFTDGADGGSSSDASDSQARYLDNREPTLPSFAVSGPDGEEKKSSPSSKERQLQPSPELRNAQNSDFLLSISQQPRGSRLSWRDTSEESSFAERIRAKMRDEEGLALHRAREQAAAEQDHHQQQHSPEQVTSRDYPRDYRDNNNDHARDYRREYRDRDMDRDMDRDHGRHVRDEQHESRDAGRGSPQEPAQTGKSGLSFWGSVMAALPEENKKQQQRQGPDGYSPPPPAAAATAAAPSKPVHTKVAKPPSSSPPPYARTESRKAAYHDPQLLQQQQQQQQQQSNRLQPDKPGYMGHQSQSSSGSSGKLKNVANMVGDAALAEFSAYVDCYISLFSRAAESVKPIMETSLSEWVRASVWWFIKGRAELEAFMRARPPHPPGPNSANGSQSPVTEQSQQAIINLAKAWWINQHLVPQHPELGQFGRMKPEAILSMVQSMGNDTLASHLSIHLAIISHLRALSMSMQRNNIIPSSSSAGQLPALSQNIDTSIWIRYPFFAPGISSVLSGSGSKSMLIDHSAKKKPDIAETMPISDTNRHFCYGRMFVEVCLGSSDDDTEQYAIPCMLSITRDRSDWNVIATLTSQNELVNLTIQSDKKQGPTWADIDWQVRLHSLTLRLPRGFELDIKFQDADFKMLWKIVEYTRKVQADMQPTAGERLVFADILNEFQYTESSPNKSFPSEPTQRCRIQLFEKSTKITEGTGTRESHRGFRFFAVTSPKVKTLSSVSHTLGNGSPIVFGYLRGDDGAPAMMLKHFENGVEHSMLLTFQDTELRASLHSLLIGITPSESESKSPDLALQSFTMIQGVDPLGNSGNTINSRKTFLKFDKGNASVINAIPDHKHSVPSTVLSEKLRVFISSSWGSVTDRINIGPGDLKISLDINVPTTLSVMRPPQDDLSVAVAENMVPKEVPAKMKELLAISKTQPIIRKYNFATLQDMHHFQQGITGFKVLFDGYASMFTIARRRMVVPIYKKWEASRARLQIIQQEKNVQLVAFLAGFSHGRSMNFVLKSTDNFESFNRSGKYGIKIVDAKFALPKNSDDESADFVCLDMPEYPGEHDDITIGFDSENDRYSFQSAVPGSVKEPSRMGSLRK</sequence>
<feature type="compositionally biased region" description="Basic and acidic residues" evidence="1">
    <location>
        <begin position="313"/>
        <end position="361"/>
    </location>
</feature>
<feature type="compositionally biased region" description="Basic and acidic residues" evidence="1">
    <location>
        <begin position="26"/>
        <end position="39"/>
    </location>
</feature>
<feature type="domain" description="DUF7612" evidence="3">
    <location>
        <begin position="829"/>
        <end position="960"/>
    </location>
</feature>
<feature type="compositionally biased region" description="Low complexity" evidence="1">
    <location>
        <begin position="449"/>
        <end position="461"/>
    </location>
</feature>
<feature type="compositionally biased region" description="Low complexity" evidence="1">
    <location>
        <begin position="476"/>
        <end position="485"/>
    </location>
</feature>
<feature type="domain" description="DUF7613" evidence="4">
    <location>
        <begin position="964"/>
        <end position="1122"/>
    </location>
</feature>
<dbReference type="Pfam" id="PF24587">
    <property type="entry name" value="DUF7612"/>
    <property type="match status" value="1"/>
</dbReference>
<dbReference type="Proteomes" id="UP000009172">
    <property type="component" value="Unassembled WGS sequence"/>
</dbReference>
<dbReference type="Pfam" id="PF24586">
    <property type="entry name" value="DUF7611"/>
    <property type="match status" value="1"/>
</dbReference>
<protein>
    <submittedName>
        <fullName evidence="6">Uncharacterized protein</fullName>
    </submittedName>
</protein>
<accession>F2S0X0</accession>
<feature type="region of interest" description="Disordered" evidence="1">
    <location>
        <begin position="389"/>
        <end position="486"/>
    </location>
</feature>
<feature type="compositionally biased region" description="Basic and acidic residues" evidence="1">
    <location>
        <begin position="260"/>
        <end position="269"/>
    </location>
</feature>
<dbReference type="OrthoDB" id="4356615at2759"/>
<dbReference type="Pfam" id="PF24589">
    <property type="entry name" value="DUF7614"/>
    <property type="match status" value="1"/>
</dbReference>
<dbReference type="InterPro" id="IPR056033">
    <property type="entry name" value="DUF7614"/>
</dbReference>
<dbReference type="AlphaFoldDB" id="F2S0X0"/>
<feature type="compositionally biased region" description="Polar residues" evidence="1">
    <location>
        <begin position="240"/>
        <end position="255"/>
    </location>
</feature>
<reference evidence="7" key="1">
    <citation type="journal article" date="2012" name="MBio">
        <title>Comparative genome analysis of Trichophyton rubrum and related dermatophytes reveals candidate genes involved in infection.</title>
        <authorList>
            <person name="Martinez D.A."/>
            <person name="Oliver B.G."/>
            <person name="Graeser Y."/>
            <person name="Goldberg J.M."/>
            <person name="Li W."/>
            <person name="Martinez-Rossi N.M."/>
            <person name="Monod M."/>
            <person name="Shelest E."/>
            <person name="Barton R.C."/>
            <person name="Birch E."/>
            <person name="Brakhage A.A."/>
            <person name="Chen Z."/>
            <person name="Gurr S.J."/>
            <person name="Heiman D."/>
            <person name="Heitman J."/>
            <person name="Kosti I."/>
            <person name="Rossi A."/>
            <person name="Saif S."/>
            <person name="Samalova M."/>
            <person name="Saunders C.W."/>
            <person name="Shea T."/>
            <person name="Summerbell R.C."/>
            <person name="Xu J."/>
            <person name="Young S."/>
            <person name="Zeng Q."/>
            <person name="Birren B.W."/>
            <person name="Cuomo C.A."/>
            <person name="White T.C."/>
        </authorList>
    </citation>
    <scope>NUCLEOTIDE SEQUENCE [LARGE SCALE GENOMIC DNA]</scope>
    <source>
        <strain evidence="7">CBS 112818</strain>
    </source>
</reference>
<feature type="region of interest" description="Disordered" evidence="1">
    <location>
        <begin position="551"/>
        <end position="572"/>
    </location>
</feature>
<feature type="compositionally biased region" description="Polar residues" evidence="1">
    <location>
        <begin position="561"/>
        <end position="572"/>
    </location>
</feature>
<dbReference type="Pfam" id="PF24588">
    <property type="entry name" value="DUF7613"/>
    <property type="match status" value="1"/>
</dbReference>
<feature type="compositionally biased region" description="Basic and acidic residues" evidence="1">
    <location>
        <begin position="282"/>
        <end position="301"/>
    </location>
</feature>
<evidence type="ECO:0000313" key="7">
    <source>
        <dbReference type="Proteomes" id="UP000009172"/>
    </source>
</evidence>